<accession>Q01VX2</accession>
<gene>
    <name evidence="1" type="ordered locus">Acid_5240</name>
</gene>
<dbReference type="OrthoDB" id="128561at2"/>
<dbReference type="InParanoid" id="Q01VX2"/>
<dbReference type="EMBL" id="CP000473">
    <property type="protein sequence ID" value="ABJ86193.1"/>
    <property type="molecule type" value="Genomic_DNA"/>
</dbReference>
<dbReference type="HOGENOM" id="CLU_1395494_0_0_0"/>
<evidence type="ECO:0000313" key="1">
    <source>
        <dbReference type="EMBL" id="ABJ86193.1"/>
    </source>
</evidence>
<name>Q01VX2_SOLUE</name>
<reference evidence="1" key="1">
    <citation type="submission" date="2006-10" db="EMBL/GenBank/DDBJ databases">
        <title>Complete sequence of Solibacter usitatus Ellin6076.</title>
        <authorList>
            <consortium name="US DOE Joint Genome Institute"/>
            <person name="Copeland A."/>
            <person name="Lucas S."/>
            <person name="Lapidus A."/>
            <person name="Barry K."/>
            <person name="Detter J.C."/>
            <person name="Glavina del Rio T."/>
            <person name="Hammon N."/>
            <person name="Israni S."/>
            <person name="Dalin E."/>
            <person name="Tice H."/>
            <person name="Pitluck S."/>
            <person name="Thompson L.S."/>
            <person name="Brettin T."/>
            <person name="Bruce D."/>
            <person name="Han C."/>
            <person name="Tapia R."/>
            <person name="Gilna P."/>
            <person name="Schmutz J."/>
            <person name="Larimer F."/>
            <person name="Land M."/>
            <person name="Hauser L."/>
            <person name="Kyrpides N."/>
            <person name="Mikhailova N."/>
            <person name="Janssen P.H."/>
            <person name="Kuske C.R."/>
            <person name="Richardson P."/>
        </authorList>
    </citation>
    <scope>NUCLEOTIDE SEQUENCE</scope>
    <source>
        <strain evidence="1">Ellin6076</strain>
    </source>
</reference>
<dbReference type="AlphaFoldDB" id="Q01VX2"/>
<dbReference type="PROSITE" id="PS51257">
    <property type="entry name" value="PROKAR_LIPOPROTEIN"/>
    <property type="match status" value="1"/>
</dbReference>
<dbReference type="KEGG" id="sus:Acid_5240"/>
<sequence length="195" mass="20867">MKLISCSFAALTVLLVGCGKEERTEASQFSKTLTAKQANFASANTLEKSFIASARDWCGGITANGAGKGQALDQNAAVAAELAKNAVAIGAELSQVRQAVDDLALKSEFPQGVRATLATQLTKRQRYLQEMRALLEQAGPEFLTYKANKSYAGDLFPGSLNKLEAMLERYAIPNDDVGNALTALKAKYELKTGEL</sequence>
<protein>
    <recommendedName>
        <fullName evidence="2">Lipoprotein</fullName>
    </recommendedName>
</protein>
<organism evidence="1">
    <name type="scientific">Solibacter usitatus (strain Ellin6076)</name>
    <dbReference type="NCBI Taxonomy" id="234267"/>
    <lineage>
        <taxon>Bacteria</taxon>
        <taxon>Pseudomonadati</taxon>
        <taxon>Acidobacteriota</taxon>
        <taxon>Terriglobia</taxon>
        <taxon>Bryobacterales</taxon>
        <taxon>Solibacteraceae</taxon>
        <taxon>Candidatus Solibacter</taxon>
    </lineage>
</organism>
<proteinExistence type="predicted"/>
<evidence type="ECO:0008006" key="2">
    <source>
        <dbReference type="Google" id="ProtNLM"/>
    </source>
</evidence>